<keyword evidence="2" id="KW-0489">Methyltransferase</keyword>
<dbReference type="CDD" id="cd02440">
    <property type="entry name" value="AdoMet_MTases"/>
    <property type="match status" value="1"/>
</dbReference>
<name>A0A8J6NAM5_9BACT</name>
<dbReference type="Gene3D" id="3.40.50.150">
    <property type="entry name" value="Vaccinia Virus protein VP39"/>
    <property type="match status" value="1"/>
</dbReference>
<dbReference type="PANTHER" id="PTHR42912">
    <property type="entry name" value="METHYLTRANSFERASE"/>
    <property type="match status" value="1"/>
</dbReference>
<dbReference type="Proteomes" id="UP000599024">
    <property type="component" value="Unassembled WGS sequence"/>
</dbReference>
<dbReference type="AlphaFoldDB" id="A0A8J6NAM5"/>
<protein>
    <submittedName>
        <fullName evidence="2">Class I SAM-dependent methyltransferase</fullName>
    </submittedName>
</protein>
<reference evidence="2 3" key="1">
    <citation type="submission" date="2020-08" db="EMBL/GenBank/DDBJ databases">
        <title>Bridging the membrane lipid divide: bacteria of the FCB group superphylum have the potential to synthesize archaeal ether lipids.</title>
        <authorList>
            <person name="Villanueva L."/>
            <person name="Von Meijenfeldt F.A.B."/>
            <person name="Westbye A.B."/>
            <person name="Yadav S."/>
            <person name="Hopmans E.C."/>
            <person name="Dutilh B.E."/>
            <person name="Sinninghe Damste J.S."/>
        </authorList>
    </citation>
    <scope>NUCLEOTIDE SEQUENCE [LARGE SCALE GENOMIC DNA]</scope>
    <source>
        <strain evidence="2">NIOZ-UU81</strain>
    </source>
</reference>
<dbReference type="EMBL" id="JACNLK010000031">
    <property type="protein sequence ID" value="MBC8208226.1"/>
    <property type="molecule type" value="Genomic_DNA"/>
</dbReference>
<evidence type="ECO:0000259" key="1">
    <source>
        <dbReference type="Pfam" id="PF08241"/>
    </source>
</evidence>
<dbReference type="InterPro" id="IPR029063">
    <property type="entry name" value="SAM-dependent_MTases_sf"/>
</dbReference>
<dbReference type="SUPFAM" id="SSF53335">
    <property type="entry name" value="S-adenosyl-L-methionine-dependent methyltransferases"/>
    <property type="match status" value="1"/>
</dbReference>
<dbReference type="PANTHER" id="PTHR42912:SF80">
    <property type="entry name" value="METHYLTRANSFERASE DOMAIN-CONTAINING PROTEIN"/>
    <property type="match status" value="1"/>
</dbReference>
<comment type="caution">
    <text evidence="2">The sequence shown here is derived from an EMBL/GenBank/DDBJ whole genome shotgun (WGS) entry which is preliminary data.</text>
</comment>
<evidence type="ECO:0000313" key="2">
    <source>
        <dbReference type="EMBL" id="MBC8208226.1"/>
    </source>
</evidence>
<accession>A0A8J6NAM5</accession>
<dbReference type="InterPro" id="IPR013216">
    <property type="entry name" value="Methyltransf_11"/>
</dbReference>
<proteinExistence type="predicted"/>
<gene>
    <name evidence="2" type="ORF">H8E79_03535</name>
</gene>
<dbReference type="Pfam" id="PF08241">
    <property type="entry name" value="Methyltransf_11"/>
    <property type="match status" value="1"/>
</dbReference>
<keyword evidence="2" id="KW-0808">Transferase</keyword>
<feature type="domain" description="Methyltransferase type 11" evidence="1">
    <location>
        <begin position="52"/>
        <end position="137"/>
    </location>
</feature>
<sequence length="224" mass="24800">MKYAHSTSWKQHSQVFDERAAEYDSWFDDSLLFEIELSAIQSLTPSNWEPALEIGVGPGRFAQEMNTTFGLDPAKAPLELSRQRGIAVCQGQAEALPLQSNTLQGIAILFTLCFLENPQLTLKECARVLKPGGHLLIGIVPARSVWGQALNKKKEADHPFYRTANFLSIAELMPMLENAGLSVVQNCSTLFQKPKQVTEPETARPGLNEQAGFVVILCQPTPQY</sequence>
<dbReference type="GO" id="GO:0008757">
    <property type="term" value="F:S-adenosylmethionine-dependent methyltransferase activity"/>
    <property type="evidence" value="ECO:0007669"/>
    <property type="project" value="InterPro"/>
</dbReference>
<dbReference type="GO" id="GO:0032259">
    <property type="term" value="P:methylation"/>
    <property type="evidence" value="ECO:0007669"/>
    <property type="project" value="UniProtKB-KW"/>
</dbReference>
<dbReference type="InterPro" id="IPR050508">
    <property type="entry name" value="Methyltransf_Superfamily"/>
</dbReference>
<organism evidence="2 3">
    <name type="scientific">Candidatus Desulfatifera sulfidica</name>
    <dbReference type="NCBI Taxonomy" id="2841691"/>
    <lineage>
        <taxon>Bacteria</taxon>
        <taxon>Pseudomonadati</taxon>
        <taxon>Thermodesulfobacteriota</taxon>
        <taxon>Desulfobulbia</taxon>
        <taxon>Desulfobulbales</taxon>
        <taxon>Desulfobulbaceae</taxon>
        <taxon>Candidatus Desulfatifera</taxon>
    </lineage>
</organism>
<evidence type="ECO:0000313" key="3">
    <source>
        <dbReference type="Proteomes" id="UP000599024"/>
    </source>
</evidence>